<dbReference type="Proteomes" id="UP001342314">
    <property type="component" value="Unassembled WGS sequence"/>
</dbReference>
<evidence type="ECO:0000256" key="5">
    <source>
        <dbReference type="ARBA" id="ARBA00023136"/>
    </source>
</evidence>
<evidence type="ECO:0000256" key="4">
    <source>
        <dbReference type="ARBA" id="ARBA00022989"/>
    </source>
</evidence>
<dbReference type="GO" id="GO:0016020">
    <property type="term" value="C:membrane"/>
    <property type="evidence" value="ECO:0007669"/>
    <property type="project" value="UniProtKB-SubCell"/>
</dbReference>
<accession>A0AAV5GBS3</accession>
<feature type="transmembrane region" description="Helical" evidence="7">
    <location>
        <begin position="230"/>
        <end position="251"/>
    </location>
</feature>
<organism evidence="9 10">
    <name type="scientific">Rhodotorula paludigena</name>
    <dbReference type="NCBI Taxonomy" id="86838"/>
    <lineage>
        <taxon>Eukaryota</taxon>
        <taxon>Fungi</taxon>
        <taxon>Dikarya</taxon>
        <taxon>Basidiomycota</taxon>
        <taxon>Pucciniomycotina</taxon>
        <taxon>Microbotryomycetes</taxon>
        <taxon>Sporidiobolales</taxon>
        <taxon>Sporidiobolaceae</taxon>
        <taxon>Rhodotorula</taxon>
    </lineage>
</organism>
<dbReference type="GO" id="GO:0015179">
    <property type="term" value="F:L-amino acid transmembrane transporter activity"/>
    <property type="evidence" value="ECO:0007669"/>
    <property type="project" value="TreeGrafter"/>
</dbReference>
<evidence type="ECO:0000313" key="9">
    <source>
        <dbReference type="EMBL" id="GJN87101.1"/>
    </source>
</evidence>
<keyword evidence="3 7" id="KW-0812">Transmembrane</keyword>
<comment type="subcellular location">
    <subcellularLocation>
        <location evidence="1">Membrane</location>
        <topology evidence="1">Multi-pass membrane protein</topology>
    </subcellularLocation>
</comment>
<dbReference type="PANTHER" id="PTHR22950">
    <property type="entry name" value="AMINO ACID TRANSPORTER"/>
    <property type="match status" value="1"/>
</dbReference>
<feature type="compositionally biased region" description="Basic and acidic residues" evidence="6">
    <location>
        <begin position="15"/>
        <end position="24"/>
    </location>
</feature>
<comment type="caution">
    <text evidence="9">The sequence shown here is derived from an EMBL/GenBank/DDBJ whole genome shotgun (WGS) entry which is preliminary data.</text>
</comment>
<feature type="domain" description="Amino acid transporter transmembrane" evidence="8">
    <location>
        <begin position="156"/>
        <end position="436"/>
    </location>
</feature>
<evidence type="ECO:0000256" key="2">
    <source>
        <dbReference type="ARBA" id="ARBA00008066"/>
    </source>
</evidence>
<feature type="transmembrane region" description="Helical" evidence="7">
    <location>
        <begin position="305"/>
        <end position="326"/>
    </location>
</feature>
<dbReference type="EMBL" id="BQKY01000001">
    <property type="protein sequence ID" value="GJN87101.1"/>
    <property type="molecule type" value="Genomic_DNA"/>
</dbReference>
<evidence type="ECO:0000256" key="3">
    <source>
        <dbReference type="ARBA" id="ARBA00022692"/>
    </source>
</evidence>
<evidence type="ECO:0000256" key="1">
    <source>
        <dbReference type="ARBA" id="ARBA00004141"/>
    </source>
</evidence>
<evidence type="ECO:0000256" key="6">
    <source>
        <dbReference type="SAM" id="MobiDB-lite"/>
    </source>
</evidence>
<evidence type="ECO:0000256" key="7">
    <source>
        <dbReference type="SAM" id="Phobius"/>
    </source>
</evidence>
<protein>
    <recommendedName>
        <fullName evidence="8">Amino acid transporter transmembrane domain-containing protein</fullName>
    </recommendedName>
</protein>
<dbReference type="PANTHER" id="PTHR22950:SF683">
    <property type="entry name" value="AMINO ACID TRANSPORTER (EUROFUNG)"/>
    <property type="match status" value="1"/>
</dbReference>
<keyword evidence="5 7" id="KW-0472">Membrane</keyword>
<sequence>MGFRKPSFGAHKHAKAADLKSHDREDREAIVVHSSIGSQSSLDKNEVFGDGDVNYRSVGWASTAVLLVKSQIGVGVLGIPATFHSLGLIPGILIFLFFAVLTTWSDYYLGVFKIKHPSVYSLQDCMTLVFGRWGGEFFGWSYWFFTAMVGASALLTIFVAVAAIATYPVASLRTLDKIKWLGWPALITIVIAIMIVVIGVAVGGRPSLAPQEGPIDLQMRLFNSPSFSEAMTAVSSLLFAFSGTPAFLPIASEMRDSRDFKKAVLLCQTFVTSFYLTVGVVVYYYAGQYVASPALGTAGPLLKRISYGFSLPGLLFTSVFYTHMPAKFLFMRLLRGTRHLTNSTKTHWVVWLSCVLVTLLFSYIVSSAIPVFSSLIGLVGAIFASLLCLHAEAFMYLFDVRARVRQGERTSFSTKFAIVYNVVVILVASFVLVAGAYGSVISIRDDYRANGGRPWSCADNSGSV</sequence>
<feature type="transmembrane region" description="Helical" evidence="7">
    <location>
        <begin position="58"/>
        <end position="79"/>
    </location>
</feature>
<feature type="transmembrane region" description="Helical" evidence="7">
    <location>
        <begin position="181"/>
        <end position="202"/>
    </location>
</feature>
<keyword evidence="10" id="KW-1185">Reference proteome</keyword>
<evidence type="ECO:0000313" key="10">
    <source>
        <dbReference type="Proteomes" id="UP001342314"/>
    </source>
</evidence>
<feature type="transmembrane region" description="Helical" evidence="7">
    <location>
        <begin position="375"/>
        <end position="398"/>
    </location>
</feature>
<feature type="transmembrane region" description="Helical" evidence="7">
    <location>
        <begin position="418"/>
        <end position="438"/>
    </location>
</feature>
<dbReference type="AlphaFoldDB" id="A0AAV5GBS3"/>
<evidence type="ECO:0000259" key="8">
    <source>
        <dbReference type="Pfam" id="PF01490"/>
    </source>
</evidence>
<feature type="transmembrane region" description="Helical" evidence="7">
    <location>
        <begin position="86"/>
        <end position="104"/>
    </location>
</feature>
<dbReference type="Pfam" id="PF01490">
    <property type="entry name" value="Aa_trans"/>
    <property type="match status" value="1"/>
</dbReference>
<dbReference type="Gene3D" id="1.20.1740.10">
    <property type="entry name" value="Amino acid/polyamine transporter I"/>
    <property type="match status" value="1"/>
</dbReference>
<feature type="region of interest" description="Disordered" evidence="6">
    <location>
        <begin position="1"/>
        <end position="24"/>
    </location>
</feature>
<keyword evidence="4 7" id="KW-1133">Transmembrane helix</keyword>
<name>A0AAV5GBS3_9BASI</name>
<feature type="transmembrane region" description="Helical" evidence="7">
    <location>
        <begin position="142"/>
        <end position="169"/>
    </location>
</feature>
<feature type="transmembrane region" description="Helical" evidence="7">
    <location>
        <begin position="263"/>
        <end position="285"/>
    </location>
</feature>
<gene>
    <name evidence="9" type="ORF">Rhopal_000046-T1</name>
</gene>
<feature type="transmembrane region" description="Helical" evidence="7">
    <location>
        <begin position="347"/>
        <end position="369"/>
    </location>
</feature>
<comment type="similarity">
    <text evidence="2">Belongs to the amino acid/polyamine transporter 2 family.</text>
</comment>
<proteinExistence type="inferred from homology"/>
<reference evidence="9 10" key="1">
    <citation type="submission" date="2021-12" db="EMBL/GenBank/DDBJ databases">
        <title>High titer production of polyol ester of fatty acids by Rhodotorula paludigena BS15 towards product separation-free biomass refinery.</title>
        <authorList>
            <person name="Mano J."/>
            <person name="Ono H."/>
            <person name="Tanaka T."/>
            <person name="Naito K."/>
            <person name="Sushida H."/>
            <person name="Ike M."/>
            <person name="Tokuyasu K."/>
            <person name="Kitaoka M."/>
        </authorList>
    </citation>
    <scope>NUCLEOTIDE SEQUENCE [LARGE SCALE GENOMIC DNA]</scope>
    <source>
        <strain evidence="9 10">BS15</strain>
    </source>
</reference>
<dbReference type="InterPro" id="IPR013057">
    <property type="entry name" value="AA_transpt_TM"/>
</dbReference>